<comment type="caution">
    <text evidence="2">The sequence shown here is derived from an EMBL/GenBank/DDBJ whole genome shotgun (WGS) entry which is preliminary data.</text>
</comment>
<accession>A0A3M0MB62</accession>
<protein>
    <submittedName>
        <fullName evidence="2">K(+)-transporting ATPase subunit F</fullName>
    </submittedName>
</protein>
<keyword evidence="1" id="KW-1133">Transmembrane helix</keyword>
<proteinExistence type="predicted"/>
<dbReference type="AlphaFoldDB" id="A0A3M0MB62"/>
<dbReference type="EMBL" id="QOKZ01000004">
    <property type="protein sequence ID" value="RMC35028.1"/>
    <property type="molecule type" value="Genomic_DNA"/>
</dbReference>
<feature type="transmembrane region" description="Helical" evidence="1">
    <location>
        <begin position="6"/>
        <end position="23"/>
    </location>
</feature>
<keyword evidence="1" id="KW-0472">Membrane</keyword>
<keyword evidence="1" id="KW-0812">Transmembrane</keyword>
<evidence type="ECO:0000313" key="3">
    <source>
        <dbReference type="Proteomes" id="UP000273516"/>
    </source>
</evidence>
<keyword evidence="3" id="KW-1185">Reference proteome</keyword>
<sequence>MLDLVLGLAVAAGVFIFLILALTRPGRF</sequence>
<dbReference type="Proteomes" id="UP000273516">
    <property type="component" value="Unassembled WGS sequence"/>
</dbReference>
<name>A0A3M0MB62_9RHOB</name>
<gene>
    <name evidence="2" type="ORF">C9E81_13205</name>
</gene>
<organism evidence="2 3">
    <name type="scientific">Paracoccus alkanivorans</name>
    <dbReference type="NCBI Taxonomy" id="2116655"/>
    <lineage>
        <taxon>Bacteria</taxon>
        <taxon>Pseudomonadati</taxon>
        <taxon>Pseudomonadota</taxon>
        <taxon>Alphaproteobacteria</taxon>
        <taxon>Rhodobacterales</taxon>
        <taxon>Paracoccaceae</taxon>
        <taxon>Paracoccus</taxon>
    </lineage>
</organism>
<evidence type="ECO:0000256" key="1">
    <source>
        <dbReference type="SAM" id="Phobius"/>
    </source>
</evidence>
<reference evidence="2 3" key="1">
    <citation type="submission" date="2018-07" db="EMBL/GenBank/DDBJ databases">
        <authorList>
            <person name="Zhang Y."/>
            <person name="Wang L."/>
            <person name="Ma S."/>
        </authorList>
    </citation>
    <scope>NUCLEOTIDE SEQUENCE [LARGE SCALE GENOMIC DNA]</scope>
    <source>
        <strain evidence="2 3">4-2</strain>
    </source>
</reference>
<evidence type="ECO:0000313" key="2">
    <source>
        <dbReference type="EMBL" id="RMC35028.1"/>
    </source>
</evidence>